<evidence type="ECO:0008006" key="3">
    <source>
        <dbReference type="Google" id="ProtNLM"/>
    </source>
</evidence>
<dbReference type="AlphaFoldDB" id="A0AAT9GV55"/>
<keyword evidence="1" id="KW-0472">Membrane</keyword>
<proteinExistence type="predicted"/>
<dbReference type="KEGG" id="sjv:SJAV_27080"/>
<dbReference type="Pfam" id="PF05317">
    <property type="entry name" value="Thermopsin"/>
    <property type="match status" value="1"/>
</dbReference>
<name>A0AAT9GV55_9CREN</name>
<evidence type="ECO:0000313" key="2">
    <source>
        <dbReference type="EMBL" id="BFH74764.1"/>
    </source>
</evidence>
<reference evidence="2" key="1">
    <citation type="submission" date="2024-03" db="EMBL/GenBank/DDBJ databases">
        <title>Complete genome sequence of Sulfurisphaera javensis strain KD-1.</title>
        <authorList>
            <person name="Sakai H."/>
            <person name="Nur N."/>
            <person name="Suwanto A."/>
            <person name="Kurosawa N."/>
        </authorList>
    </citation>
    <scope>NUCLEOTIDE SEQUENCE</scope>
    <source>
        <strain evidence="2">KD-1</strain>
    </source>
</reference>
<dbReference type="RefSeq" id="WP_369610240.1">
    <property type="nucleotide sequence ID" value="NZ_AP031322.1"/>
</dbReference>
<evidence type="ECO:0000256" key="1">
    <source>
        <dbReference type="SAM" id="Phobius"/>
    </source>
</evidence>
<gene>
    <name evidence="2" type="ORF">SJAV_27080</name>
</gene>
<keyword evidence="1" id="KW-1133">Transmembrane helix</keyword>
<protein>
    <recommendedName>
        <fullName evidence="3">Thermopsin</fullName>
    </recommendedName>
</protein>
<dbReference type="InterPro" id="IPR007981">
    <property type="entry name" value="Peptidase_A5"/>
</dbReference>
<accession>A0AAT9GV55</accession>
<sequence>MKWLILLLLLSPVIISAISFSGIPTGIGVYHPNISTNALLGFAYIKSLLAYNSSFTQQPYGVSLQLNAVLQVQTPTQTYYFWVQNFACFITNSSQYAFGINMFNITTYNATLTAYGHGYVYNNTIYVYTTPLSFYSLPLSFYLWMNESYTSNGVYVSVGYISLLNGVKQIPPHLIIYDTVFIPVSNVINASFVVNSYRPLGYLYDDFELIWGGFANGEQTYFQEMQSALALYYLQNGQWVSVPDVSTYGYDTAEGADNLHVIYYNGLIIVTTGTFNNATFPVNFIPPSLTYVEISSPVPFYINGTLITNKSIAMYINEPITVQFTTNYTANSSAFALLTSQSSYVIYPSDYLPTIYKITPSYTWYYKVNVNSLAPVYALVNGKNTTLTSGYYPQGTEIQIENLTYYYSSNHRFVITSIYPQTTITVNSPLTVNVSGINQYFINVNSPIPVYAIINGMNKSLTSGWYNAGTSVRVENITYYKTSNERFVITGISLQTFTVNNPITVTITAVPQYFINVSSSVPLYALINGKNESLTSGWYNANTSIKVENITYYQSPNTRFVITSITPQTFNVNSPTTVKIVTVKQYLVTISSSYPVTINGITTSSEWVDAGTTITLNVNLPFYETGSFVGTENIPLGGSITVNQPINESLETSISLTFVGIIVIVVALIGVAVVFVRRK</sequence>
<dbReference type="GeneID" id="92355659"/>
<dbReference type="EMBL" id="AP031322">
    <property type="protein sequence ID" value="BFH74764.1"/>
    <property type="molecule type" value="Genomic_DNA"/>
</dbReference>
<feature type="transmembrane region" description="Helical" evidence="1">
    <location>
        <begin position="654"/>
        <end position="676"/>
    </location>
</feature>
<keyword evidence="1" id="KW-0812">Transmembrane</keyword>
<organism evidence="2">
    <name type="scientific">Sulfurisphaera javensis</name>
    <dbReference type="NCBI Taxonomy" id="2049879"/>
    <lineage>
        <taxon>Archaea</taxon>
        <taxon>Thermoproteota</taxon>
        <taxon>Thermoprotei</taxon>
        <taxon>Sulfolobales</taxon>
        <taxon>Sulfolobaceae</taxon>
        <taxon>Sulfurisphaera</taxon>
    </lineage>
</organism>